<feature type="transmembrane region" description="Helical" evidence="8">
    <location>
        <begin position="286"/>
        <end position="306"/>
    </location>
</feature>
<accession>A0A1G9HD87</accession>
<evidence type="ECO:0000256" key="2">
    <source>
        <dbReference type="ARBA" id="ARBA00022475"/>
    </source>
</evidence>
<protein>
    <submittedName>
        <fullName evidence="10">4-amino-4-deoxy-L-arabinose transferase</fullName>
    </submittedName>
</protein>
<keyword evidence="11" id="KW-1185">Reference proteome</keyword>
<dbReference type="PANTHER" id="PTHR33908">
    <property type="entry name" value="MANNOSYLTRANSFERASE YKCB-RELATED"/>
    <property type="match status" value="1"/>
</dbReference>
<dbReference type="PANTHER" id="PTHR33908:SF11">
    <property type="entry name" value="MEMBRANE PROTEIN"/>
    <property type="match status" value="1"/>
</dbReference>
<feature type="transmembrane region" description="Helical" evidence="8">
    <location>
        <begin position="81"/>
        <end position="103"/>
    </location>
</feature>
<dbReference type="InterPro" id="IPR038731">
    <property type="entry name" value="RgtA/B/C-like"/>
</dbReference>
<dbReference type="InterPro" id="IPR050297">
    <property type="entry name" value="LipidA_mod_glycosyltrf_83"/>
</dbReference>
<feature type="transmembrane region" description="Helical" evidence="8">
    <location>
        <begin position="251"/>
        <end position="274"/>
    </location>
</feature>
<dbReference type="RefSeq" id="WP_176956023.1">
    <property type="nucleotide sequence ID" value="NZ_FNFO01000004.1"/>
</dbReference>
<dbReference type="Pfam" id="PF13231">
    <property type="entry name" value="PMT_2"/>
    <property type="match status" value="1"/>
</dbReference>
<evidence type="ECO:0000256" key="6">
    <source>
        <dbReference type="ARBA" id="ARBA00022989"/>
    </source>
</evidence>
<dbReference type="STRING" id="1075417.SAMN05421823_104398"/>
<reference evidence="10 11" key="1">
    <citation type="submission" date="2016-10" db="EMBL/GenBank/DDBJ databases">
        <authorList>
            <person name="de Groot N.N."/>
        </authorList>
    </citation>
    <scope>NUCLEOTIDE SEQUENCE [LARGE SCALE GENOMIC DNA]</scope>
    <source>
        <strain evidence="10 11">DSM 25186</strain>
    </source>
</reference>
<dbReference type="EMBL" id="FNFO01000004">
    <property type="protein sequence ID" value="SDL10869.1"/>
    <property type="molecule type" value="Genomic_DNA"/>
</dbReference>
<evidence type="ECO:0000256" key="3">
    <source>
        <dbReference type="ARBA" id="ARBA00022676"/>
    </source>
</evidence>
<keyword evidence="2" id="KW-1003">Cell membrane</keyword>
<evidence type="ECO:0000313" key="10">
    <source>
        <dbReference type="EMBL" id="SDL10869.1"/>
    </source>
</evidence>
<keyword evidence="4 10" id="KW-0808">Transferase</keyword>
<evidence type="ECO:0000256" key="4">
    <source>
        <dbReference type="ARBA" id="ARBA00022679"/>
    </source>
</evidence>
<keyword evidence="6 8" id="KW-1133">Transmembrane helix</keyword>
<evidence type="ECO:0000256" key="7">
    <source>
        <dbReference type="ARBA" id="ARBA00023136"/>
    </source>
</evidence>
<evidence type="ECO:0000256" key="1">
    <source>
        <dbReference type="ARBA" id="ARBA00004651"/>
    </source>
</evidence>
<sequence length="505" mass="58026">MQTSTHLGLRASVAWRYVLLFHVVLALFKLYVLVLEPIDLYVEEAQYWLWSKHLAWSYYSKPPLIAYLNFLTTQVFGDTVFAIRLNAVLVGLGLVVLVYRLTYELFKDELTAVLASFLVYAFPFYHFVSTLFLTDSPLALCWLFTLYYFWRAVQHNRLRDWCLVGLGAGLGFLAKYVMVLFFPIALIWLWVYRRERLGQKGFWLAVGITVVCMVPVLVWMAQHQFVAARHVTHLAGADAATPTVWKGLVRFVSYTGGQAALVSVFLLPTFYLGLKRLARRSLKPEVAFLWSFPAGVFLFFGGMSVWREAYPNWPVFAYATLPILLAYLATTLGRLRQTCRAVMLSVGVLMLVFIPVTRTTLVRWVDPTAEPLGEMMGWRELAETVEAERQQLGEVPHFVFSDSYQIASELAFYLPGHPQTYCINSGGRRMNQFDLWPGLEQFAYQGYRGIYISNVPLAPETEQAFGLTRHIKHVLLYTGNALRKEFYIYILEDFENMEPQTPQSF</sequence>
<dbReference type="GO" id="GO:0016763">
    <property type="term" value="F:pentosyltransferase activity"/>
    <property type="evidence" value="ECO:0007669"/>
    <property type="project" value="TreeGrafter"/>
</dbReference>
<dbReference type="AlphaFoldDB" id="A0A1G9HD87"/>
<dbReference type="Proteomes" id="UP000198510">
    <property type="component" value="Unassembled WGS sequence"/>
</dbReference>
<evidence type="ECO:0000313" key="11">
    <source>
        <dbReference type="Proteomes" id="UP000198510"/>
    </source>
</evidence>
<evidence type="ECO:0000256" key="8">
    <source>
        <dbReference type="SAM" id="Phobius"/>
    </source>
</evidence>
<comment type="subcellular location">
    <subcellularLocation>
        <location evidence="1">Cell membrane</location>
        <topology evidence="1">Multi-pass membrane protein</topology>
    </subcellularLocation>
</comment>
<evidence type="ECO:0000256" key="5">
    <source>
        <dbReference type="ARBA" id="ARBA00022692"/>
    </source>
</evidence>
<name>A0A1G9HD87_9BACT</name>
<feature type="transmembrane region" description="Helical" evidence="8">
    <location>
        <begin position="14"/>
        <end position="34"/>
    </location>
</feature>
<dbReference type="GO" id="GO:0005886">
    <property type="term" value="C:plasma membrane"/>
    <property type="evidence" value="ECO:0007669"/>
    <property type="project" value="UniProtKB-SubCell"/>
</dbReference>
<dbReference type="GO" id="GO:0009103">
    <property type="term" value="P:lipopolysaccharide biosynthetic process"/>
    <property type="evidence" value="ECO:0007669"/>
    <property type="project" value="UniProtKB-ARBA"/>
</dbReference>
<feature type="transmembrane region" description="Helical" evidence="8">
    <location>
        <begin position="312"/>
        <end position="329"/>
    </location>
</feature>
<feature type="transmembrane region" description="Helical" evidence="8">
    <location>
        <begin position="202"/>
        <end position="221"/>
    </location>
</feature>
<keyword evidence="3" id="KW-0328">Glycosyltransferase</keyword>
<feature type="domain" description="Glycosyltransferase RgtA/B/C/D-like" evidence="9">
    <location>
        <begin position="60"/>
        <end position="219"/>
    </location>
</feature>
<gene>
    <name evidence="10" type="ORF">SAMN05421823_104398</name>
</gene>
<evidence type="ECO:0000259" key="9">
    <source>
        <dbReference type="Pfam" id="PF13231"/>
    </source>
</evidence>
<keyword evidence="5 8" id="KW-0812">Transmembrane</keyword>
<feature type="transmembrane region" description="Helical" evidence="8">
    <location>
        <begin position="170"/>
        <end position="190"/>
    </location>
</feature>
<feature type="transmembrane region" description="Helical" evidence="8">
    <location>
        <begin position="341"/>
        <end position="361"/>
    </location>
</feature>
<proteinExistence type="predicted"/>
<keyword evidence="7 8" id="KW-0472">Membrane</keyword>
<organism evidence="10 11">
    <name type="scientific">Catalinimonas alkaloidigena</name>
    <dbReference type="NCBI Taxonomy" id="1075417"/>
    <lineage>
        <taxon>Bacteria</taxon>
        <taxon>Pseudomonadati</taxon>
        <taxon>Bacteroidota</taxon>
        <taxon>Cytophagia</taxon>
        <taxon>Cytophagales</taxon>
        <taxon>Catalimonadaceae</taxon>
        <taxon>Catalinimonas</taxon>
    </lineage>
</organism>